<sequence length="395" mass="41217">MSQPFNRRVVRWRGMWATRRNVILGALLSGLLAAGLAGVALHGRPATQAQPPAASALTVSLTAPYRVRLPDSVAVSGSIAPWQEASIRSLLAGARLAEIRVDTGSSVRRGQLLARYDTTMLQADVAQAAAALAQAKAAAEQGRANEARALEMKDSGGISKQDLLQYRTTAAVTRAQEQAARAQLQARQIDLHNADVIAPDDGTISARSATLGSVAPVGQELFRLIRQDRLQWQAEVAPAEVASIAAGQRVVVRLPDGSKAGGTVVHIAPALDTQSHVAIVYADLEAGSHARAGMYVSGQIVRGDSDALLVPDSALAMHDGRSHVAEVVGRGGVQRVTLREVQTGRRDGRAVEIVSGLSGSERLVADGASLLNEGDVVTVIPGNATLPATLIGAAQ</sequence>
<dbReference type="NCBIfam" id="TIGR01730">
    <property type="entry name" value="RND_mfp"/>
    <property type="match status" value="1"/>
</dbReference>
<dbReference type="EMBL" id="WOEZ01000032">
    <property type="protein sequence ID" value="NPT54056.1"/>
    <property type="molecule type" value="Genomic_DNA"/>
</dbReference>
<dbReference type="InterPro" id="IPR058649">
    <property type="entry name" value="CzcB_C"/>
</dbReference>
<accession>A0A972NII0</accession>
<organism evidence="3 4">
    <name type="scientific">Paraburkholderia elongata</name>
    <dbReference type="NCBI Taxonomy" id="2675747"/>
    <lineage>
        <taxon>Bacteria</taxon>
        <taxon>Pseudomonadati</taxon>
        <taxon>Pseudomonadota</taxon>
        <taxon>Betaproteobacteria</taxon>
        <taxon>Burkholderiales</taxon>
        <taxon>Burkholderiaceae</taxon>
        <taxon>Paraburkholderia</taxon>
    </lineage>
</organism>
<reference evidence="3 4" key="1">
    <citation type="submission" date="2019-11" db="EMBL/GenBank/DDBJ databases">
        <title>Metabolism of dissolved organic matter in forest soils.</title>
        <authorList>
            <person name="Cyle K.T."/>
            <person name="Wilhelm R.C."/>
            <person name="Martinez C.E."/>
        </authorList>
    </citation>
    <scope>NUCLEOTIDE SEQUENCE [LARGE SCALE GENOMIC DNA]</scope>
    <source>
        <strain evidence="3 4">5N</strain>
    </source>
</reference>
<dbReference type="Gene3D" id="1.10.287.470">
    <property type="entry name" value="Helix hairpin bin"/>
    <property type="match status" value="1"/>
</dbReference>
<dbReference type="AlphaFoldDB" id="A0A972NII0"/>
<dbReference type="Proteomes" id="UP000655523">
    <property type="component" value="Unassembled WGS sequence"/>
</dbReference>
<dbReference type="GO" id="GO:0015562">
    <property type="term" value="F:efflux transmembrane transporter activity"/>
    <property type="evidence" value="ECO:0007669"/>
    <property type="project" value="TreeGrafter"/>
</dbReference>
<dbReference type="InterPro" id="IPR006143">
    <property type="entry name" value="RND_pump_MFP"/>
</dbReference>
<dbReference type="Gene3D" id="2.40.50.100">
    <property type="match status" value="1"/>
</dbReference>
<dbReference type="SUPFAM" id="SSF111369">
    <property type="entry name" value="HlyD-like secretion proteins"/>
    <property type="match status" value="1"/>
</dbReference>
<evidence type="ECO:0000313" key="3">
    <source>
        <dbReference type="EMBL" id="NPT54056.1"/>
    </source>
</evidence>
<evidence type="ECO:0000256" key="1">
    <source>
        <dbReference type="ARBA" id="ARBA00009477"/>
    </source>
</evidence>
<dbReference type="PANTHER" id="PTHR30469:SF15">
    <property type="entry name" value="HLYD FAMILY OF SECRETION PROTEINS"/>
    <property type="match status" value="1"/>
</dbReference>
<feature type="domain" description="CzcB-like C-terminal circularly permuted SH3-like" evidence="2">
    <location>
        <begin position="310"/>
        <end position="368"/>
    </location>
</feature>
<gene>
    <name evidence="3" type="ORF">GNZ13_05395</name>
</gene>
<dbReference type="Gene3D" id="2.40.420.20">
    <property type="match status" value="1"/>
</dbReference>
<comment type="similarity">
    <text evidence="1">Belongs to the membrane fusion protein (MFP) (TC 8.A.1) family.</text>
</comment>
<dbReference type="Pfam" id="PF25975">
    <property type="entry name" value="CzcB_C"/>
    <property type="match status" value="1"/>
</dbReference>
<evidence type="ECO:0000313" key="4">
    <source>
        <dbReference type="Proteomes" id="UP000655523"/>
    </source>
</evidence>
<comment type="caution">
    <text evidence="3">The sequence shown here is derived from an EMBL/GenBank/DDBJ whole genome shotgun (WGS) entry which is preliminary data.</text>
</comment>
<dbReference type="Gene3D" id="2.40.30.170">
    <property type="match status" value="1"/>
</dbReference>
<dbReference type="RefSeq" id="WP_172161203.1">
    <property type="nucleotide sequence ID" value="NZ_WOEZ01000032.1"/>
</dbReference>
<name>A0A972NII0_9BURK</name>
<dbReference type="PANTHER" id="PTHR30469">
    <property type="entry name" value="MULTIDRUG RESISTANCE PROTEIN MDTA"/>
    <property type="match status" value="1"/>
</dbReference>
<proteinExistence type="inferred from homology"/>
<dbReference type="GO" id="GO:1990281">
    <property type="term" value="C:efflux pump complex"/>
    <property type="evidence" value="ECO:0007669"/>
    <property type="project" value="TreeGrafter"/>
</dbReference>
<keyword evidence="4" id="KW-1185">Reference proteome</keyword>
<evidence type="ECO:0000259" key="2">
    <source>
        <dbReference type="Pfam" id="PF25975"/>
    </source>
</evidence>
<protein>
    <submittedName>
        <fullName evidence="3">Efflux RND transporter periplasmic adaptor subunit</fullName>
    </submittedName>
</protein>